<dbReference type="CDD" id="cd00853">
    <property type="entry name" value="NifX"/>
    <property type="match status" value="1"/>
</dbReference>
<dbReference type="Gene3D" id="1.10.150.590">
    <property type="entry name" value="Dinitrogenase iron-molybdenum cofactor, N-terminal"/>
    <property type="match status" value="1"/>
</dbReference>
<proteinExistence type="inferred from homology"/>
<evidence type="ECO:0000259" key="3">
    <source>
        <dbReference type="Pfam" id="PF02579"/>
    </source>
</evidence>
<dbReference type="Proteomes" id="UP000246569">
    <property type="component" value="Unassembled WGS sequence"/>
</dbReference>
<evidence type="ECO:0000256" key="1">
    <source>
        <dbReference type="ARBA" id="ARBA00010285"/>
    </source>
</evidence>
<name>A0A317MT35_9GAMM</name>
<dbReference type="InterPro" id="IPR038127">
    <property type="entry name" value="NafY_N_sf"/>
</dbReference>
<accession>A0A317MT35</accession>
<protein>
    <submittedName>
        <fullName evidence="5">Nitrogen fixation protein NifX</fullName>
    </submittedName>
</protein>
<dbReference type="Pfam" id="PF16844">
    <property type="entry name" value="DIMCO_N"/>
    <property type="match status" value="1"/>
</dbReference>
<dbReference type="InterPro" id="IPR034169">
    <property type="entry name" value="NifX-like"/>
</dbReference>
<keyword evidence="6" id="KW-1185">Reference proteome</keyword>
<organism evidence="5 6">
    <name type="scientific">Plasticicumulans acidivorans</name>
    <dbReference type="NCBI Taxonomy" id="886464"/>
    <lineage>
        <taxon>Bacteria</taxon>
        <taxon>Pseudomonadati</taxon>
        <taxon>Pseudomonadota</taxon>
        <taxon>Gammaproteobacteria</taxon>
        <taxon>Candidatus Competibacteraceae</taxon>
        <taxon>Plasticicumulans</taxon>
    </lineage>
</organism>
<evidence type="ECO:0000313" key="5">
    <source>
        <dbReference type="EMBL" id="PWV60498.1"/>
    </source>
</evidence>
<dbReference type="EMBL" id="QGTJ01000007">
    <property type="protein sequence ID" value="PWV60498.1"/>
    <property type="molecule type" value="Genomic_DNA"/>
</dbReference>
<feature type="domain" description="Dinitrogenase iron-molybdenum cofactor N-terminal" evidence="4">
    <location>
        <begin position="11"/>
        <end position="101"/>
    </location>
</feature>
<dbReference type="RefSeq" id="WP_110018987.1">
    <property type="nucleotide sequence ID" value="NZ_QGTJ01000007.1"/>
</dbReference>
<dbReference type="Pfam" id="PF02579">
    <property type="entry name" value="Nitro_FeMo-Co"/>
    <property type="match status" value="1"/>
</dbReference>
<gene>
    <name evidence="5" type="ORF">C7443_10772</name>
</gene>
<dbReference type="InterPro" id="IPR036105">
    <property type="entry name" value="DiNase_FeMo-co_biosyn_sf"/>
</dbReference>
<dbReference type="SUPFAM" id="SSF53146">
    <property type="entry name" value="Nitrogenase accessory factor-like"/>
    <property type="match status" value="1"/>
</dbReference>
<dbReference type="InterPro" id="IPR003731">
    <property type="entry name" value="Di-Nase_FeMo-co_biosynth"/>
</dbReference>
<evidence type="ECO:0000313" key="6">
    <source>
        <dbReference type="Proteomes" id="UP000246569"/>
    </source>
</evidence>
<dbReference type="InterPro" id="IPR031763">
    <property type="entry name" value="NafY_N"/>
</dbReference>
<evidence type="ECO:0000256" key="2">
    <source>
        <dbReference type="ARBA" id="ARBA00023231"/>
    </source>
</evidence>
<sequence length="247" mass="26589">MSSPAPAAAPITRDAALRIALAARAMPAITLPRLIEVLQDLIGDEIDCERLRKITVTDLKTGFGSLDGEEDGEDIGIGLEALKLAARILWGDTQEDENLPKIETYAEGDMPDSLRVALCSDSGNELNGHFGSCLRYLVYQVSATESRCIGIRDALEADFAADKNLFRTQLIDDCHVLYVVSMGGPAAAKVIRANIYPIKRIEGGPATEILSEFQGMMAGSPPPWMLKALGVAAEQRLKNYGAAPTDE</sequence>
<comment type="similarity">
    <text evidence="1">Belongs to the NifX/NifY family.</text>
</comment>
<comment type="caution">
    <text evidence="5">The sequence shown here is derived from an EMBL/GenBank/DDBJ whole genome shotgun (WGS) entry which is preliminary data.</text>
</comment>
<dbReference type="OrthoDB" id="9797941at2"/>
<feature type="domain" description="Dinitrogenase iron-molybdenum cofactor biosynthesis" evidence="3">
    <location>
        <begin position="123"/>
        <end position="214"/>
    </location>
</feature>
<dbReference type="AlphaFoldDB" id="A0A317MT35"/>
<keyword evidence="2" id="KW-0535">Nitrogen fixation</keyword>
<reference evidence="5 6" key="1">
    <citation type="submission" date="2018-05" db="EMBL/GenBank/DDBJ databases">
        <title>Genomic Encyclopedia of Type Strains, Phase IV (KMG-IV): sequencing the most valuable type-strain genomes for metagenomic binning, comparative biology and taxonomic classification.</title>
        <authorList>
            <person name="Goeker M."/>
        </authorList>
    </citation>
    <scope>NUCLEOTIDE SEQUENCE [LARGE SCALE GENOMIC DNA]</scope>
    <source>
        <strain evidence="5 6">DSM 23606</strain>
    </source>
</reference>
<dbReference type="Gene3D" id="3.30.420.130">
    <property type="entry name" value="Dinitrogenase iron-molybdenum cofactor biosynthesis domain"/>
    <property type="match status" value="1"/>
</dbReference>
<evidence type="ECO:0000259" key="4">
    <source>
        <dbReference type="Pfam" id="PF16844"/>
    </source>
</evidence>